<sequence length="62" mass="7537">MSIVYEKSISSKYRKYCEQISELSKPFSEYSLKTNEFLIRDKSKTKKWDFANDMYPESWTHI</sequence>
<dbReference type="GeneID" id="42458386"/>
<evidence type="ECO:0000313" key="2">
    <source>
        <dbReference type="EMBL" id="MSC33292.1"/>
    </source>
</evidence>
<evidence type="ECO:0000313" key="4">
    <source>
        <dbReference type="Proteomes" id="UP000480929"/>
    </source>
</evidence>
<dbReference type="RefSeq" id="WP_147612135.1">
    <property type="nucleotide sequence ID" value="NZ_AP031450.1"/>
</dbReference>
<accession>A0A6N7S6D2</accession>
<proteinExistence type="predicted"/>
<reference evidence="3 4" key="1">
    <citation type="journal article" date="2019" name="Nat. Med.">
        <title>A library of human gut bacterial isolates paired with longitudinal multiomics data enables mechanistic microbiome research.</title>
        <authorList>
            <person name="Poyet M."/>
            <person name="Groussin M."/>
            <person name="Gibbons S.M."/>
            <person name="Avila-Pacheco J."/>
            <person name="Jiang X."/>
            <person name="Kearney S.M."/>
            <person name="Perrotta A.R."/>
            <person name="Berdy B."/>
            <person name="Zhao S."/>
            <person name="Lieberman T.D."/>
            <person name="Swanson P.K."/>
            <person name="Smith M."/>
            <person name="Roesemann S."/>
            <person name="Alexander J.E."/>
            <person name="Rich S.A."/>
            <person name="Livny J."/>
            <person name="Vlamakis H."/>
            <person name="Clish C."/>
            <person name="Bullock K."/>
            <person name="Deik A."/>
            <person name="Scott J."/>
            <person name="Pierce K.A."/>
            <person name="Xavier R.J."/>
            <person name="Alm E.J."/>
        </authorList>
    </citation>
    <scope>NUCLEOTIDE SEQUENCE [LARGE SCALE GENOMIC DNA]</scope>
    <source>
        <strain evidence="1 3">BIOML-A4</strain>
        <strain evidence="2 4">BIOML-A5</strain>
    </source>
</reference>
<dbReference type="EMBL" id="WKPJ01000009">
    <property type="protein sequence ID" value="MSA89195.1"/>
    <property type="molecule type" value="Genomic_DNA"/>
</dbReference>
<organism evidence="1 3">
    <name type="scientific">Holdemania massiliensis</name>
    <dbReference type="NCBI Taxonomy" id="1468449"/>
    <lineage>
        <taxon>Bacteria</taxon>
        <taxon>Bacillati</taxon>
        <taxon>Bacillota</taxon>
        <taxon>Erysipelotrichia</taxon>
        <taxon>Erysipelotrichales</taxon>
        <taxon>Erysipelotrichaceae</taxon>
        <taxon>Holdemania</taxon>
    </lineage>
</organism>
<dbReference type="Proteomes" id="UP000480929">
    <property type="component" value="Unassembled WGS sequence"/>
</dbReference>
<dbReference type="Proteomes" id="UP000433575">
    <property type="component" value="Unassembled WGS sequence"/>
</dbReference>
<evidence type="ECO:0000313" key="3">
    <source>
        <dbReference type="Proteomes" id="UP000433575"/>
    </source>
</evidence>
<comment type="caution">
    <text evidence="1">The sequence shown here is derived from an EMBL/GenBank/DDBJ whole genome shotgun (WGS) entry which is preliminary data.</text>
</comment>
<protein>
    <submittedName>
        <fullName evidence="1">Uncharacterized protein</fullName>
    </submittedName>
</protein>
<dbReference type="AlphaFoldDB" id="A0A6N7S6D2"/>
<name>A0A6N7S6D2_9FIRM</name>
<dbReference type="EMBL" id="WKPI01000014">
    <property type="protein sequence ID" value="MSC33292.1"/>
    <property type="molecule type" value="Genomic_DNA"/>
</dbReference>
<evidence type="ECO:0000313" key="1">
    <source>
        <dbReference type="EMBL" id="MSA89195.1"/>
    </source>
</evidence>
<keyword evidence="4" id="KW-1185">Reference proteome</keyword>
<gene>
    <name evidence="2" type="ORF">GKD88_09185</name>
    <name evidence="1" type="ORF">GKE08_07635</name>
</gene>